<name>A0ABR0WHR0_REHGL</name>
<evidence type="ECO:0000256" key="1">
    <source>
        <dbReference type="SAM" id="MobiDB-lite"/>
    </source>
</evidence>
<dbReference type="EMBL" id="JABTTQ020000011">
    <property type="protein sequence ID" value="KAK6146116.1"/>
    <property type="molecule type" value="Genomic_DNA"/>
</dbReference>
<organism evidence="2 3">
    <name type="scientific">Rehmannia glutinosa</name>
    <name type="common">Chinese foxglove</name>
    <dbReference type="NCBI Taxonomy" id="99300"/>
    <lineage>
        <taxon>Eukaryota</taxon>
        <taxon>Viridiplantae</taxon>
        <taxon>Streptophyta</taxon>
        <taxon>Embryophyta</taxon>
        <taxon>Tracheophyta</taxon>
        <taxon>Spermatophyta</taxon>
        <taxon>Magnoliopsida</taxon>
        <taxon>eudicotyledons</taxon>
        <taxon>Gunneridae</taxon>
        <taxon>Pentapetalae</taxon>
        <taxon>asterids</taxon>
        <taxon>lamiids</taxon>
        <taxon>Lamiales</taxon>
        <taxon>Orobanchaceae</taxon>
        <taxon>Rehmannieae</taxon>
        <taxon>Rehmannia</taxon>
    </lineage>
</organism>
<keyword evidence="3" id="KW-1185">Reference proteome</keyword>
<feature type="region of interest" description="Disordered" evidence="1">
    <location>
        <begin position="1"/>
        <end position="22"/>
    </location>
</feature>
<accession>A0ABR0WHR0</accession>
<gene>
    <name evidence="2" type="ORF">DH2020_019985</name>
</gene>
<reference evidence="2 3" key="1">
    <citation type="journal article" date="2021" name="Comput. Struct. Biotechnol. J.">
        <title>De novo genome assembly of the potent medicinal plant Rehmannia glutinosa using nanopore technology.</title>
        <authorList>
            <person name="Ma L."/>
            <person name="Dong C."/>
            <person name="Song C."/>
            <person name="Wang X."/>
            <person name="Zheng X."/>
            <person name="Niu Y."/>
            <person name="Chen S."/>
            <person name="Feng W."/>
        </authorList>
    </citation>
    <scope>NUCLEOTIDE SEQUENCE [LARGE SCALE GENOMIC DNA]</scope>
    <source>
        <strain evidence="2">DH-2019</strain>
    </source>
</reference>
<comment type="caution">
    <text evidence="2">The sequence shown here is derived from an EMBL/GenBank/DDBJ whole genome shotgun (WGS) entry which is preliminary data.</text>
</comment>
<protein>
    <submittedName>
        <fullName evidence="2">Uncharacterized protein</fullName>
    </submittedName>
</protein>
<dbReference type="Proteomes" id="UP001318860">
    <property type="component" value="Unassembled WGS sequence"/>
</dbReference>
<sequence>MAKNKGKRAAGSGDEGDGRGKRAKNLYTTLSTRSNPRVLVNALVNLSPAQIDAIVDMGFGSLLSLSIVDFPSQLMYWLVANFNPASSELLLDSMRRIRIEPNDVREYWGSPRREPIVKKTKSETCDLYTGWPAMFGREDYKERNNKEIDLGGFGMGFIEPPFDGEAPIEPQLNLSGAWKEKDATGQGTSSSRADAKVVHLHVYLSFMLCAFWTWSRGAEFAMVGNVAKGILCSTALPGGVHRSDDGMEGTESQQNEAFWSKAENIAAIEAVESAFLKRDEFKKWCDEAPSFSIGLTQDTNVGRWEDILDTSRHYEKSVNEDGDVRDGGMASVEDVETEVGGVKPGGSGRSRAGNDIALERSKKVFPVELLGRQSKVRSCLRHL</sequence>
<evidence type="ECO:0000313" key="3">
    <source>
        <dbReference type="Proteomes" id="UP001318860"/>
    </source>
</evidence>
<proteinExistence type="predicted"/>
<evidence type="ECO:0000313" key="2">
    <source>
        <dbReference type="EMBL" id="KAK6146116.1"/>
    </source>
</evidence>